<feature type="signal peptide" evidence="1">
    <location>
        <begin position="1"/>
        <end position="18"/>
    </location>
</feature>
<gene>
    <name evidence="2" type="ORF">K402DRAFT_89164</name>
</gene>
<evidence type="ECO:0008006" key="4">
    <source>
        <dbReference type="Google" id="ProtNLM"/>
    </source>
</evidence>
<evidence type="ECO:0000313" key="2">
    <source>
        <dbReference type="EMBL" id="KAF1986433.1"/>
    </source>
</evidence>
<evidence type="ECO:0000256" key="1">
    <source>
        <dbReference type="SAM" id="SignalP"/>
    </source>
</evidence>
<keyword evidence="1" id="KW-0732">Signal</keyword>
<sequence length="101" mass="11312">MVILIFSFLSIATLISWTIHTLSPKASGPSSCLVAHLTQVYNTVEIPFPSHPIQFHACLLSEKRATAQTNVMGIPLLPHQRTRPVISSPRYEHGRRRGRQV</sequence>
<proteinExistence type="predicted"/>
<keyword evidence="3" id="KW-1185">Reference proteome</keyword>
<protein>
    <recommendedName>
        <fullName evidence="4">Secreted protein</fullName>
    </recommendedName>
</protein>
<feature type="chain" id="PRO_5026210630" description="Secreted protein" evidence="1">
    <location>
        <begin position="19"/>
        <end position="101"/>
    </location>
</feature>
<reference evidence="2" key="1">
    <citation type="journal article" date="2020" name="Stud. Mycol.">
        <title>101 Dothideomycetes genomes: a test case for predicting lifestyles and emergence of pathogens.</title>
        <authorList>
            <person name="Haridas S."/>
            <person name="Albert R."/>
            <person name="Binder M."/>
            <person name="Bloem J."/>
            <person name="Labutti K."/>
            <person name="Salamov A."/>
            <person name="Andreopoulos B."/>
            <person name="Baker S."/>
            <person name="Barry K."/>
            <person name="Bills G."/>
            <person name="Bluhm B."/>
            <person name="Cannon C."/>
            <person name="Castanera R."/>
            <person name="Culley D."/>
            <person name="Daum C."/>
            <person name="Ezra D."/>
            <person name="Gonzalez J."/>
            <person name="Henrissat B."/>
            <person name="Kuo A."/>
            <person name="Liang C."/>
            <person name="Lipzen A."/>
            <person name="Lutzoni F."/>
            <person name="Magnuson J."/>
            <person name="Mondo S."/>
            <person name="Nolan M."/>
            <person name="Ohm R."/>
            <person name="Pangilinan J."/>
            <person name="Park H.-J."/>
            <person name="Ramirez L."/>
            <person name="Alfaro M."/>
            <person name="Sun H."/>
            <person name="Tritt A."/>
            <person name="Yoshinaga Y."/>
            <person name="Zwiers L.-H."/>
            <person name="Turgeon B."/>
            <person name="Goodwin S."/>
            <person name="Spatafora J."/>
            <person name="Crous P."/>
            <person name="Grigoriev I."/>
        </authorList>
    </citation>
    <scope>NUCLEOTIDE SEQUENCE</scope>
    <source>
        <strain evidence="2">CBS 113979</strain>
    </source>
</reference>
<organism evidence="2 3">
    <name type="scientific">Aulographum hederae CBS 113979</name>
    <dbReference type="NCBI Taxonomy" id="1176131"/>
    <lineage>
        <taxon>Eukaryota</taxon>
        <taxon>Fungi</taxon>
        <taxon>Dikarya</taxon>
        <taxon>Ascomycota</taxon>
        <taxon>Pezizomycotina</taxon>
        <taxon>Dothideomycetes</taxon>
        <taxon>Pleosporomycetidae</taxon>
        <taxon>Aulographales</taxon>
        <taxon>Aulographaceae</taxon>
    </lineage>
</organism>
<evidence type="ECO:0000313" key="3">
    <source>
        <dbReference type="Proteomes" id="UP000800041"/>
    </source>
</evidence>
<dbReference type="EMBL" id="ML977157">
    <property type="protein sequence ID" value="KAF1986433.1"/>
    <property type="molecule type" value="Genomic_DNA"/>
</dbReference>
<accession>A0A6G1GZN8</accession>
<dbReference type="Proteomes" id="UP000800041">
    <property type="component" value="Unassembled WGS sequence"/>
</dbReference>
<name>A0A6G1GZN8_9PEZI</name>
<dbReference type="AlphaFoldDB" id="A0A6G1GZN8"/>